<dbReference type="SUPFAM" id="SSF48008">
    <property type="entry name" value="GntR ligand-binding domain-like"/>
    <property type="match status" value="1"/>
</dbReference>
<dbReference type="Pfam" id="PF00392">
    <property type="entry name" value="GntR"/>
    <property type="match status" value="1"/>
</dbReference>
<keyword evidence="1" id="KW-0805">Transcription regulation</keyword>
<feature type="domain" description="HTH gntR-type" evidence="4">
    <location>
        <begin position="18"/>
        <end position="86"/>
    </location>
</feature>
<dbReference type="SUPFAM" id="SSF46785">
    <property type="entry name" value="Winged helix' DNA-binding domain"/>
    <property type="match status" value="1"/>
</dbReference>
<comment type="caution">
    <text evidence="5">The sequence shown here is derived from an EMBL/GenBank/DDBJ whole genome shotgun (WGS) entry which is preliminary data.</text>
</comment>
<dbReference type="InterPro" id="IPR036390">
    <property type="entry name" value="WH_DNA-bd_sf"/>
</dbReference>
<dbReference type="PANTHER" id="PTHR43537">
    <property type="entry name" value="TRANSCRIPTIONAL REGULATOR, GNTR FAMILY"/>
    <property type="match status" value="1"/>
</dbReference>
<gene>
    <name evidence="5" type="ORF">N5A92_17810</name>
</gene>
<accession>A0ABT2LQR0</accession>
<dbReference type="Gene3D" id="1.10.10.10">
    <property type="entry name" value="Winged helix-like DNA-binding domain superfamily/Winged helix DNA-binding domain"/>
    <property type="match status" value="1"/>
</dbReference>
<dbReference type="InterPro" id="IPR008920">
    <property type="entry name" value="TF_FadR/GntR_C"/>
</dbReference>
<dbReference type="PANTHER" id="PTHR43537:SF5">
    <property type="entry name" value="UXU OPERON TRANSCRIPTIONAL REGULATOR"/>
    <property type="match status" value="1"/>
</dbReference>
<keyword evidence="2" id="KW-0238">DNA-binding</keyword>
<evidence type="ECO:0000256" key="1">
    <source>
        <dbReference type="ARBA" id="ARBA00023015"/>
    </source>
</evidence>
<protein>
    <submittedName>
        <fullName evidence="5">GntR family transcriptional regulator</fullName>
    </submittedName>
</protein>
<organism evidence="5 6">
    <name type="scientific">Chelativorans salis</name>
    <dbReference type="NCBI Taxonomy" id="2978478"/>
    <lineage>
        <taxon>Bacteria</taxon>
        <taxon>Pseudomonadati</taxon>
        <taxon>Pseudomonadota</taxon>
        <taxon>Alphaproteobacteria</taxon>
        <taxon>Hyphomicrobiales</taxon>
        <taxon>Phyllobacteriaceae</taxon>
        <taxon>Chelativorans</taxon>
    </lineage>
</organism>
<name>A0ABT2LQR0_9HYPH</name>
<sequence>MDTSARPIELNVVTSQERATPSLVYRALLRAIRDGIMIPGSKLPNERELASQLRTSRTAVRSALSMMEREGLVRRRVGAGTFLTEDADQVFERMDQTDAGTHDAVPSFVEIVEGRLLFEPAMMHLVVSRADEGDVAAMRQMLENVLDATTWADFKESIYALHEQMFAATKNRFLMQIMESILADRRAVAFDGRETEKPAPQPVRTQTHKDLSAIVEAIAARDAKLAESLLSDHLMRTLATINIWQ</sequence>
<dbReference type="SMART" id="SM00345">
    <property type="entry name" value="HTH_GNTR"/>
    <property type="match status" value="1"/>
</dbReference>
<dbReference type="RefSeq" id="WP_260905107.1">
    <property type="nucleotide sequence ID" value="NZ_JAOCZP010000005.1"/>
</dbReference>
<dbReference type="InterPro" id="IPR036388">
    <property type="entry name" value="WH-like_DNA-bd_sf"/>
</dbReference>
<evidence type="ECO:0000256" key="3">
    <source>
        <dbReference type="ARBA" id="ARBA00023163"/>
    </source>
</evidence>
<dbReference type="PRINTS" id="PR00035">
    <property type="entry name" value="HTHGNTR"/>
</dbReference>
<keyword evidence="3" id="KW-0804">Transcription</keyword>
<evidence type="ECO:0000313" key="6">
    <source>
        <dbReference type="Proteomes" id="UP001320831"/>
    </source>
</evidence>
<evidence type="ECO:0000256" key="2">
    <source>
        <dbReference type="ARBA" id="ARBA00023125"/>
    </source>
</evidence>
<dbReference type="SMART" id="SM00895">
    <property type="entry name" value="FCD"/>
    <property type="match status" value="1"/>
</dbReference>
<dbReference type="InterPro" id="IPR011711">
    <property type="entry name" value="GntR_C"/>
</dbReference>
<dbReference type="Pfam" id="PF07729">
    <property type="entry name" value="FCD"/>
    <property type="match status" value="1"/>
</dbReference>
<reference evidence="5 6" key="1">
    <citation type="submission" date="2022-09" db="EMBL/GenBank/DDBJ databases">
        <title>Chelativorans salina sp. nov., a novel slightly halophilic bacterium isolated from a saline lake sediment enrichment.</title>
        <authorList>
            <person name="Gao L."/>
            <person name="Fang B.-Z."/>
            <person name="Li W.-J."/>
        </authorList>
    </citation>
    <scope>NUCLEOTIDE SEQUENCE [LARGE SCALE GENOMIC DNA]</scope>
    <source>
        <strain evidence="5 6">EGI FJ00035</strain>
    </source>
</reference>
<dbReference type="Proteomes" id="UP001320831">
    <property type="component" value="Unassembled WGS sequence"/>
</dbReference>
<dbReference type="PROSITE" id="PS50949">
    <property type="entry name" value="HTH_GNTR"/>
    <property type="match status" value="1"/>
</dbReference>
<dbReference type="CDD" id="cd07377">
    <property type="entry name" value="WHTH_GntR"/>
    <property type="match status" value="1"/>
</dbReference>
<keyword evidence="6" id="KW-1185">Reference proteome</keyword>
<dbReference type="InterPro" id="IPR000524">
    <property type="entry name" value="Tscrpt_reg_HTH_GntR"/>
</dbReference>
<proteinExistence type="predicted"/>
<dbReference type="EMBL" id="JAOCZP010000005">
    <property type="protein sequence ID" value="MCT7376885.1"/>
    <property type="molecule type" value="Genomic_DNA"/>
</dbReference>
<evidence type="ECO:0000259" key="4">
    <source>
        <dbReference type="PROSITE" id="PS50949"/>
    </source>
</evidence>
<evidence type="ECO:0000313" key="5">
    <source>
        <dbReference type="EMBL" id="MCT7376885.1"/>
    </source>
</evidence>
<dbReference type="Gene3D" id="1.20.120.530">
    <property type="entry name" value="GntR ligand-binding domain-like"/>
    <property type="match status" value="1"/>
</dbReference>